<dbReference type="EC" id="5.6.2.1" evidence="3"/>
<dbReference type="STRING" id="441103.TRN7648_01760"/>
<dbReference type="Gene3D" id="1.10.132.120">
    <property type="match status" value="1"/>
</dbReference>
<dbReference type="InterPro" id="IPR014711">
    <property type="entry name" value="TopoI_cat_a-hlx-sub_euk"/>
</dbReference>
<evidence type="ECO:0000313" key="9">
    <source>
        <dbReference type="EMBL" id="CUH78040.1"/>
    </source>
</evidence>
<dbReference type="InterPro" id="IPR001631">
    <property type="entry name" value="TopoI"/>
</dbReference>
<feature type="domain" description="DNA topoisomerase I catalytic core eukaryotic-type" evidence="7">
    <location>
        <begin position="86"/>
        <end position="258"/>
    </location>
</feature>
<keyword evidence="10" id="KW-1185">Reference proteome</keyword>
<reference evidence="9 10" key="1">
    <citation type="submission" date="2015-09" db="EMBL/GenBank/DDBJ databases">
        <authorList>
            <consortium name="Swine Surveillance"/>
        </authorList>
    </citation>
    <scope>NUCLEOTIDE SEQUENCE [LARGE SCALE GENOMIC DNA]</scope>
    <source>
        <strain evidence="9 10">CECT 7648</strain>
    </source>
</reference>
<feature type="domain" description="DNA topoisomerase IB N-terminal" evidence="8">
    <location>
        <begin position="25"/>
        <end position="73"/>
    </location>
</feature>
<evidence type="ECO:0000256" key="5">
    <source>
        <dbReference type="ARBA" id="ARBA00023125"/>
    </source>
</evidence>
<keyword evidence="4" id="KW-0799">Topoisomerase</keyword>
<evidence type="ECO:0000259" key="8">
    <source>
        <dbReference type="Pfam" id="PF21338"/>
    </source>
</evidence>
<dbReference type="InterPro" id="IPR013500">
    <property type="entry name" value="TopoI_cat_euk"/>
</dbReference>
<dbReference type="RefSeq" id="WP_058247279.1">
    <property type="nucleotide sequence ID" value="NZ_CYSE01000003.1"/>
</dbReference>
<comment type="catalytic activity">
    <reaction evidence="1">
        <text>ATP-independent breakage of single-stranded DNA, followed by passage and rejoining.</text>
        <dbReference type="EC" id="5.6.2.1"/>
    </reaction>
</comment>
<dbReference type="InterPro" id="IPR035447">
    <property type="entry name" value="DNA_topo_I_N_sf"/>
</dbReference>
<evidence type="ECO:0000313" key="10">
    <source>
        <dbReference type="Proteomes" id="UP000054935"/>
    </source>
</evidence>
<dbReference type="Gene3D" id="3.30.66.10">
    <property type="entry name" value="DNA topoisomerase I domain"/>
    <property type="match status" value="1"/>
</dbReference>
<dbReference type="Gene3D" id="3.90.15.10">
    <property type="entry name" value="Topoisomerase I, Chain A, domain 3"/>
    <property type="match status" value="1"/>
</dbReference>
<evidence type="ECO:0000256" key="2">
    <source>
        <dbReference type="ARBA" id="ARBA00006645"/>
    </source>
</evidence>
<proteinExistence type="inferred from homology"/>
<dbReference type="GO" id="GO:0006265">
    <property type="term" value="P:DNA topological change"/>
    <property type="evidence" value="ECO:0007669"/>
    <property type="project" value="InterPro"/>
</dbReference>
<dbReference type="SUPFAM" id="SSF55869">
    <property type="entry name" value="DNA topoisomerase I domain"/>
    <property type="match status" value="1"/>
</dbReference>
<dbReference type="InterPro" id="IPR049331">
    <property type="entry name" value="Top1B_N_bact"/>
</dbReference>
<keyword evidence="6 9" id="KW-0413">Isomerase</keyword>
<dbReference type="Proteomes" id="UP000054935">
    <property type="component" value="Unassembled WGS sequence"/>
</dbReference>
<dbReference type="Pfam" id="PF01028">
    <property type="entry name" value="Topoisom_I"/>
    <property type="match status" value="1"/>
</dbReference>
<dbReference type="OrthoDB" id="9778962at2"/>
<dbReference type="InterPro" id="IPR011010">
    <property type="entry name" value="DNA_brk_join_enz"/>
</dbReference>
<evidence type="ECO:0000256" key="4">
    <source>
        <dbReference type="ARBA" id="ARBA00023029"/>
    </source>
</evidence>
<keyword evidence="5" id="KW-0238">DNA-binding</keyword>
<gene>
    <name evidence="9" type="ORF">TRN7648_01760</name>
</gene>
<accession>A0A0P1GS44</accession>
<dbReference type="GO" id="GO:0003677">
    <property type="term" value="F:DNA binding"/>
    <property type="evidence" value="ECO:0007669"/>
    <property type="project" value="UniProtKB-KW"/>
</dbReference>
<evidence type="ECO:0000259" key="7">
    <source>
        <dbReference type="Pfam" id="PF01028"/>
    </source>
</evidence>
<dbReference type="PROSITE" id="PS52038">
    <property type="entry name" value="TOPO_IB_2"/>
    <property type="match status" value="1"/>
</dbReference>
<dbReference type="EMBL" id="CYSE01000003">
    <property type="protein sequence ID" value="CUH78040.1"/>
    <property type="molecule type" value="Genomic_DNA"/>
</dbReference>
<dbReference type="AlphaFoldDB" id="A0A0P1GS44"/>
<protein>
    <recommendedName>
        <fullName evidence="3">DNA topoisomerase</fullName>
        <ecNumber evidence="3">5.6.2.1</ecNumber>
    </recommendedName>
</protein>
<dbReference type="Pfam" id="PF21338">
    <property type="entry name" value="Top1B_N_bact"/>
    <property type="match status" value="1"/>
</dbReference>
<dbReference type="PRINTS" id="PR00416">
    <property type="entry name" value="EUTPISMRASEI"/>
</dbReference>
<evidence type="ECO:0000256" key="1">
    <source>
        <dbReference type="ARBA" id="ARBA00000213"/>
    </source>
</evidence>
<dbReference type="GO" id="GO:0003917">
    <property type="term" value="F:DNA topoisomerase type I (single strand cut, ATP-independent) activity"/>
    <property type="evidence" value="ECO:0007669"/>
    <property type="project" value="UniProtKB-EC"/>
</dbReference>
<evidence type="ECO:0000256" key="6">
    <source>
        <dbReference type="ARBA" id="ARBA00023235"/>
    </source>
</evidence>
<sequence length="322" mass="35808">MLKPPDLIYFPDDRPGITRQRRGRGFSYLAPDGTRIDDPQERSRIKALAVPPAYQDVWICPADNGHLQATGRDARGRKQYRYHPDWRAWRNAQKFDHLRAFGEALPALRRRIRQTLREGTAGDRDFALAAILALLDRASLRVGSTGYARENQTFGATTLRRRHLALDDDRLTLRYQGKGGKTVRKTLRDQTLNRTLTRLGDLAGPQLVTWLDDGGTPHGISAGQVNAALAEITGQPDLTAKTFRTWNGSAAALQVALEPKPTIKAMADAAAARLHNTPAIARKSYIHPSVINLCETPRDLSKAPTVHGLRQTEARLLHLLSD</sequence>
<name>A0A0P1GS44_9RHOB</name>
<dbReference type="SUPFAM" id="SSF56349">
    <property type="entry name" value="DNA breaking-rejoining enzymes"/>
    <property type="match status" value="1"/>
</dbReference>
<comment type="similarity">
    <text evidence="2">Belongs to the type IB topoisomerase family.</text>
</comment>
<evidence type="ECO:0000256" key="3">
    <source>
        <dbReference type="ARBA" id="ARBA00012891"/>
    </source>
</evidence>
<organism evidence="9 10">
    <name type="scientific">Tropicibacter naphthalenivorans</name>
    <dbReference type="NCBI Taxonomy" id="441103"/>
    <lineage>
        <taxon>Bacteria</taxon>
        <taxon>Pseudomonadati</taxon>
        <taxon>Pseudomonadota</taxon>
        <taxon>Alphaproteobacteria</taxon>
        <taxon>Rhodobacterales</taxon>
        <taxon>Roseobacteraceae</taxon>
        <taxon>Tropicibacter</taxon>
    </lineage>
</organism>